<proteinExistence type="predicted"/>
<protein>
    <submittedName>
        <fullName evidence="1">Uncharacterized protein</fullName>
    </submittedName>
</protein>
<evidence type="ECO:0000313" key="2">
    <source>
        <dbReference type="Proteomes" id="UP001283361"/>
    </source>
</evidence>
<dbReference type="AlphaFoldDB" id="A0AAE1AWH8"/>
<keyword evidence="2" id="KW-1185">Reference proteome</keyword>
<accession>A0AAE1AWH8</accession>
<reference evidence="1" key="1">
    <citation type="journal article" date="2023" name="G3 (Bethesda)">
        <title>A reference genome for the long-term kleptoplast-retaining sea slug Elysia crispata morphotype clarki.</title>
        <authorList>
            <person name="Eastman K.E."/>
            <person name="Pendleton A.L."/>
            <person name="Shaikh M.A."/>
            <person name="Suttiyut T."/>
            <person name="Ogas R."/>
            <person name="Tomko P."/>
            <person name="Gavelis G."/>
            <person name="Widhalm J.R."/>
            <person name="Wisecaver J.H."/>
        </authorList>
    </citation>
    <scope>NUCLEOTIDE SEQUENCE</scope>
    <source>
        <strain evidence="1">ECLA1</strain>
    </source>
</reference>
<organism evidence="1 2">
    <name type="scientific">Elysia crispata</name>
    <name type="common">lettuce slug</name>
    <dbReference type="NCBI Taxonomy" id="231223"/>
    <lineage>
        <taxon>Eukaryota</taxon>
        <taxon>Metazoa</taxon>
        <taxon>Spiralia</taxon>
        <taxon>Lophotrochozoa</taxon>
        <taxon>Mollusca</taxon>
        <taxon>Gastropoda</taxon>
        <taxon>Heterobranchia</taxon>
        <taxon>Euthyneura</taxon>
        <taxon>Panpulmonata</taxon>
        <taxon>Sacoglossa</taxon>
        <taxon>Placobranchoidea</taxon>
        <taxon>Plakobranchidae</taxon>
        <taxon>Elysia</taxon>
    </lineage>
</organism>
<comment type="caution">
    <text evidence="1">The sequence shown here is derived from an EMBL/GenBank/DDBJ whole genome shotgun (WGS) entry which is preliminary data.</text>
</comment>
<dbReference type="EMBL" id="JAWDGP010001078">
    <property type="protein sequence ID" value="KAK3795085.1"/>
    <property type="molecule type" value="Genomic_DNA"/>
</dbReference>
<dbReference type="Proteomes" id="UP001283361">
    <property type="component" value="Unassembled WGS sequence"/>
</dbReference>
<evidence type="ECO:0000313" key="1">
    <source>
        <dbReference type="EMBL" id="KAK3795085.1"/>
    </source>
</evidence>
<gene>
    <name evidence="1" type="ORF">RRG08_028287</name>
</gene>
<name>A0AAE1AWH8_9GAST</name>
<sequence>MGSAPASVLSSLQIDWVWLNYPFIFDRPLELKLVHQQLLLSRGFKTERNSQVINLALTAHSVCTPCGLDGRAFDWRLAITRLRFDP</sequence>